<feature type="region of interest" description="Disordered" evidence="1">
    <location>
        <begin position="62"/>
        <end position="85"/>
    </location>
</feature>
<keyword evidence="3" id="KW-1185">Reference proteome</keyword>
<evidence type="ECO:0000313" key="2">
    <source>
        <dbReference type="EMBL" id="MBB5114193.1"/>
    </source>
</evidence>
<protein>
    <submittedName>
        <fullName evidence="2">Uncharacterized protein</fullName>
    </submittedName>
</protein>
<dbReference type="RefSeq" id="WP_184690103.1">
    <property type="nucleotide sequence ID" value="NZ_JACHJC010000001.1"/>
</dbReference>
<evidence type="ECO:0000313" key="3">
    <source>
        <dbReference type="Proteomes" id="UP000618986"/>
    </source>
</evidence>
<dbReference type="EMBL" id="JACHJC010000001">
    <property type="protein sequence ID" value="MBB5114193.1"/>
    <property type="molecule type" value="Genomic_DNA"/>
</dbReference>
<reference evidence="2 3" key="1">
    <citation type="submission" date="2020-08" db="EMBL/GenBank/DDBJ databases">
        <title>Sequencing the genomes of 1000 actinobacteria strains.</title>
        <authorList>
            <person name="Klenk H.-P."/>
        </authorList>
    </citation>
    <scope>NUCLEOTIDE SEQUENCE [LARGE SCALE GENOMIC DNA]</scope>
    <source>
        <strain evidence="2 3">DSM 43036</strain>
    </source>
</reference>
<name>A0ABR6MFM4_MICEC</name>
<comment type="caution">
    <text evidence="2">The sequence shown here is derived from an EMBL/GenBank/DDBJ whole genome shotgun (WGS) entry which is preliminary data.</text>
</comment>
<evidence type="ECO:0000256" key="1">
    <source>
        <dbReference type="SAM" id="MobiDB-lite"/>
    </source>
</evidence>
<dbReference type="Proteomes" id="UP000618986">
    <property type="component" value="Unassembled WGS sequence"/>
</dbReference>
<accession>A0ABR6MFM4</accession>
<proteinExistence type="predicted"/>
<organism evidence="2 3">
    <name type="scientific">Micromonospora echinospora</name>
    <name type="common">Micromonospora purpurea</name>
    <dbReference type="NCBI Taxonomy" id="1877"/>
    <lineage>
        <taxon>Bacteria</taxon>
        <taxon>Bacillati</taxon>
        <taxon>Actinomycetota</taxon>
        <taxon>Actinomycetes</taxon>
        <taxon>Micromonosporales</taxon>
        <taxon>Micromonosporaceae</taxon>
        <taxon>Micromonospora</taxon>
    </lineage>
</organism>
<dbReference type="GeneID" id="300294580"/>
<sequence length="85" mass="8979">MTDRRGDTVRSPLDRAVERGGSALARVRAEGGAAGRNRLRQLEITMVISAQAGLGSWCGRARMSRPARPKATGRQLAPVAAGPAR</sequence>
<gene>
    <name evidence="2" type="ORF">FHU28_004032</name>
</gene>